<reference evidence="8 9" key="1">
    <citation type="submission" date="2019-12" db="EMBL/GenBank/DDBJ databases">
        <authorList>
            <person name="Floudas D."/>
            <person name="Bentzer J."/>
            <person name="Ahren D."/>
            <person name="Johansson T."/>
            <person name="Persson P."/>
            <person name="Tunlid A."/>
        </authorList>
    </citation>
    <scope>NUCLEOTIDE SEQUENCE [LARGE SCALE GENOMIC DNA]</scope>
    <source>
        <strain evidence="8 9">CBS 102.39</strain>
    </source>
</reference>
<evidence type="ECO:0000256" key="5">
    <source>
        <dbReference type="PROSITE-ProRule" id="PRU00042"/>
    </source>
</evidence>
<dbReference type="SUPFAM" id="SSF57667">
    <property type="entry name" value="beta-beta-alpha zinc fingers"/>
    <property type="match status" value="5"/>
</dbReference>
<dbReference type="InterPro" id="IPR041661">
    <property type="entry name" value="ZN622/Rei1/Reh1_Znf-C2H2"/>
</dbReference>
<feature type="domain" description="C2H2-type" evidence="7">
    <location>
        <begin position="536"/>
        <end position="567"/>
    </location>
</feature>
<dbReference type="Pfam" id="PF00096">
    <property type="entry name" value="zf-C2H2"/>
    <property type="match status" value="4"/>
</dbReference>
<keyword evidence="1" id="KW-0479">Metal-binding</keyword>
<dbReference type="GO" id="GO:0000981">
    <property type="term" value="F:DNA-binding transcription factor activity, RNA polymerase II-specific"/>
    <property type="evidence" value="ECO:0007669"/>
    <property type="project" value="TreeGrafter"/>
</dbReference>
<feature type="domain" description="C2H2-type" evidence="7">
    <location>
        <begin position="565"/>
        <end position="593"/>
    </location>
</feature>
<dbReference type="PROSITE" id="PS50157">
    <property type="entry name" value="ZINC_FINGER_C2H2_2"/>
    <property type="match status" value="10"/>
</dbReference>
<feature type="domain" description="C2H2-type" evidence="7">
    <location>
        <begin position="500"/>
        <end position="528"/>
    </location>
</feature>
<keyword evidence="2" id="KW-0677">Repeat</keyword>
<feature type="domain" description="C2H2-type" evidence="7">
    <location>
        <begin position="718"/>
        <end position="741"/>
    </location>
</feature>
<evidence type="ECO:0000256" key="3">
    <source>
        <dbReference type="ARBA" id="ARBA00022771"/>
    </source>
</evidence>
<dbReference type="PROSITE" id="PS00028">
    <property type="entry name" value="ZINC_FINGER_C2H2_1"/>
    <property type="match status" value="11"/>
</dbReference>
<feature type="domain" description="C2H2-type" evidence="7">
    <location>
        <begin position="689"/>
        <end position="718"/>
    </location>
</feature>
<dbReference type="Proteomes" id="UP000521872">
    <property type="component" value="Unassembled WGS sequence"/>
</dbReference>
<dbReference type="AlphaFoldDB" id="A0A8H4QTF7"/>
<feature type="domain" description="C2H2-type" evidence="7">
    <location>
        <begin position="388"/>
        <end position="415"/>
    </location>
</feature>
<feature type="compositionally biased region" description="Low complexity" evidence="6">
    <location>
        <begin position="449"/>
        <end position="459"/>
    </location>
</feature>
<dbReference type="Pfam" id="PF12874">
    <property type="entry name" value="zf-met"/>
    <property type="match status" value="1"/>
</dbReference>
<evidence type="ECO:0000256" key="2">
    <source>
        <dbReference type="ARBA" id="ARBA00022737"/>
    </source>
</evidence>
<evidence type="ECO:0000259" key="7">
    <source>
        <dbReference type="PROSITE" id="PS50157"/>
    </source>
</evidence>
<evidence type="ECO:0000256" key="1">
    <source>
        <dbReference type="ARBA" id="ARBA00022723"/>
    </source>
</evidence>
<evidence type="ECO:0000256" key="4">
    <source>
        <dbReference type="ARBA" id="ARBA00022833"/>
    </source>
</evidence>
<feature type="region of interest" description="Disordered" evidence="6">
    <location>
        <begin position="182"/>
        <end position="213"/>
    </location>
</feature>
<protein>
    <recommendedName>
        <fullName evidence="7">C2H2-type domain-containing protein</fullName>
    </recommendedName>
</protein>
<keyword evidence="4" id="KW-0862">Zinc</keyword>
<dbReference type="Gene3D" id="3.30.160.60">
    <property type="entry name" value="Classic Zinc Finger"/>
    <property type="match status" value="7"/>
</dbReference>
<accession>A0A8H4QTF7</accession>
<evidence type="ECO:0000313" key="8">
    <source>
        <dbReference type="EMBL" id="KAF4616629.1"/>
    </source>
</evidence>
<dbReference type="PANTHER" id="PTHR24409:SF295">
    <property type="entry name" value="AZ2-RELATED"/>
    <property type="match status" value="1"/>
</dbReference>
<dbReference type="PANTHER" id="PTHR24409">
    <property type="entry name" value="ZINC FINGER PROTEIN 142"/>
    <property type="match status" value="1"/>
</dbReference>
<feature type="domain" description="C2H2-type" evidence="7">
    <location>
        <begin position="315"/>
        <end position="338"/>
    </location>
</feature>
<dbReference type="Pfam" id="PF12756">
    <property type="entry name" value="zf-C2H2_2"/>
    <property type="match status" value="1"/>
</dbReference>
<dbReference type="SMART" id="SM00355">
    <property type="entry name" value="ZnF_C2H2"/>
    <property type="match status" value="14"/>
</dbReference>
<gene>
    <name evidence="8" type="ORF">D9613_008794</name>
</gene>
<keyword evidence="9" id="KW-1185">Reference proteome</keyword>
<dbReference type="GO" id="GO:0000977">
    <property type="term" value="F:RNA polymerase II transcription regulatory region sequence-specific DNA binding"/>
    <property type="evidence" value="ECO:0007669"/>
    <property type="project" value="TreeGrafter"/>
</dbReference>
<organism evidence="8 9">
    <name type="scientific">Agrocybe pediades</name>
    <dbReference type="NCBI Taxonomy" id="84607"/>
    <lineage>
        <taxon>Eukaryota</taxon>
        <taxon>Fungi</taxon>
        <taxon>Dikarya</taxon>
        <taxon>Basidiomycota</taxon>
        <taxon>Agaricomycotina</taxon>
        <taxon>Agaricomycetes</taxon>
        <taxon>Agaricomycetidae</taxon>
        <taxon>Agaricales</taxon>
        <taxon>Agaricineae</taxon>
        <taxon>Strophariaceae</taxon>
        <taxon>Agrocybe</taxon>
    </lineage>
</organism>
<evidence type="ECO:0000313" key="9">
    <source>
        <dbReference type="Proteomes" id="UP000521872"/>
    </source>
</evidence>
<dbReference type="GO" id="GO:0005634">
    <property type="term" value="C:nucleus"/>
    <property type="evidence" value="ECO:0007669"/>
    <property type="project" value="TreeGrafter"/>
</dbReference>
<proteinExistence type="predicted"/>
<feature type="domain" description="C2H2-type" evidence="7">
    <location>
        <begin position="107"/>
        <end position="135"/>
    </location>
</feature>
<feature type="region of interest" description="Disordered" evidence="6">
    <location>
        <begin position="439"/>
        <end position="459"/>
    </location>
</feature>
<feature type="domain" description="C2H2-type" evidence="7">
    <location>
        <begin position="80"/>
        <end position="102"/>
    </location>
</feature>
<dbReference type="EMBL" id="JAACJL010000031">
    <property type="protein sequence ID" value="KAF4616629.1"/>
    <property type="molecule type" value="Genomic_DNA"/>
</dbReference>
<feature type="domain" description="C2H2-type" evidence="7">
    <location>
        <begin position="30"/>
        <end position="52"/>
    </location>
</feature>
<dbReference type="GO" id="GO:0008270">
    <property type="term" value="F:zinc ion binding"/>
    <property type="evidence" value="ECO:0007669"/>
    <property type="project" value="UniProtKB-KW"/>
</dbReference>
<name>A0A8H4QTF7_9AGAR</name>
<dbReference type="Pfam" id="PF13912">
    <property type="entry name" value="zf-C2H2_6"/>
    <property type="match status" value="1"/>
</dbReference>
<keyword evidence="3 5" id="KW-0863">Zinc-finger</keyword>
<comment type="caution">
    <text evidence="8">The sequence shown here is derived from an EMBL/GenBank/DDBJ whole genome shotgun (WGS) entry which is preliminary data.</text>
</comment>
<evidence type="ECO:0000256" key="6">
    <source>
        <dbReference type="SAM" id="MobiDB-lite"/>
    </source>
</evidence>
<dbReference type="InterPro" id="IPR036236">
    <property type="entry name" value="Znf_C2H2_sf"/>
</dbReference>
<dbReference type="InterPro" id="IPR013087">
    <property type="entry name" value="Znf_C2H2_type"/>
</dbReference>
<sequence length="768" mass="84177">MSCITCQEGFPTFQALKKHCLAMQHGYFLYKCGSCDDAYPSLLDLDKHMAVHDSLVTPVANEMSTGTVAGVVSKQPKDLFGCSQCARSFSKITKLVKHQETHGPKILPCPECTRSFAVNWKLSKHLKKKHTNKIQNPPEIITTVETQAPPNIHNVPSDVKTKGSNVEDTVVPIPSVEEVLQNGPEAGNTEEPGTNGIAAQGDPPADQDTSSDDWDRLSSIGGVSLVSIESLTPPVSSVPSEAISIVTGLPEDHWEVLSSAPTAESPDSHAAPEVPHIPAVSPPEPSEKGQIEQSTQTVVPLPDFFKDILREYFVIACPSCPRTYPTENTLEKHQREKHDRALSAGEHLHQEDQPRNEWIEVEGGFFNAELASATLDAAAEFPTLPGMFSCPICGKSFDNMKGLNSHLDSSTTLHSFFRCAYCHISFPTLRVLTKHSVKKHQAGRQQSHTGQSSTGFSSLGSTLPQDSLLGWQPAPCGRCGKVLPSRRLLRIHTSLVHEELKCISCSKSFFTQAGLDDHLIQKHSAQVEILQRKKSFPCTICGQEFEKKNALRAHFRSEAKSHSSWKCSLCERVFTSREVLAKHQMKKHKVDPNRPPETNQVGAVGAPNPEIRTFTCFVCPSSFLSPSAVAHHLESGRHEHLTRHHITAAVKALDIVPQITVRQITGPVTPPAPIVVHEATSSTWNGSEFQCFLCPKGFASLGGLNSHLNSAAHDEKEFKCPKCSRHFTLISALVQHLESHTCGLAQADEIINFYDRLADGFSNKLLIA</sequence>